<feature type="repeat" description="WD" evidence="3">
    <location>
        <begin position="1055"/>
        <end position="1098"/>
    </location>
</feature>
<dbReference type="InterPro" id="IPR001680">
    <property type="entry name" value="WD40_rpt"/>
</dbReference>
<accession>A0ABW6MWX0</accession>
<dbReference type="InterPro" id="IPR011047">
    <property type="entry name" value="Quinoprotein_ADH-like_sf"/>
</dbReference>
<feature type="repeat" description="WD" evidence="3">
    <location>
        <begin position="1099"/>
        <end position="1142"/>
    </location>
</feature>
<dbReference type="RefSeq" id="WP_389829658.1">
    <property type="nucleotide sequence ID" value="NZ_JBIAJP010000004.1"/>
</dbReference>
<feature type="repeat" description="WD" evidence="3">
    <location>
        <begin position="833"/>
        <end position="876"/>
    </location>
</feature>
<dbReference type="Proteomes" id="UP001601422">
    <property type="component" value="Unassembled WGS sequence"/>
</dbReference>
<dbReference type="SUPFAM" id="SSF52540">
    <property type="entry name" value="P-loop containing nucleoside triphosphate hydrolases"/>
    <property type="match status" value="1"/>
</dbReference>
<evidence type="ECO:0000256" key="2">
    <source>
        <dbReference type="ARBA" id="ARBA00022737"/>
    </source>
</evidence>
<dbReference type="PROSITE" id="PS50294">
    <property type="entry name" value="WD_REPEATS_REGION"/>
    <property type="match status" value="3"/>
</dbReference>
<dbReference type="PANTHER" id="PTHR22847">
    <property type="entry name" value="WD40 REPEAT PROTEIN"/>
    <property type="match status" value="1"/>
</dbReference>
<keyword evidence="7" id="KW-1185">Reference proteome</keyword>
<dbReference type="PROSITE" id="PS00678">
    <property type="entry name" value="WD_REPEATS_1"/>
    <property type="match status" value="6"/>
</dbReference>
<comment type="caution">
    <text evidence="6">The sequence shown here is derived from an EMBL/GenBank/DDBJ whole genome shotgun (WGS) entry which is preliminary data.</text>
</comment>
<dbReference type="Pfam" id="PF20703">
    <property type="entry name" value="nSTAND1"/>
    <property type="match status" value="1"/>
</dbReference>
<name>A0ABW6MWX0_9ACTN</name>
<evidence type="ECO:0000313" key="6">
    <source>
        <dbReference type="EMBL" id="MFF0005555.1"/>
    </source>
</evidence>
<feature type="repeat" description="WD" evidence="3">
    <location>
        <begin position="1304"/>
        <end position="1325"/>
    </location>
</feature>
<protein>
    <submittedName>
        <fullName evidence="6">Caspase family protein</fullName>
    </submittedName>
</protein>
<proteinExistence type="predicted"/>
<dbReference type="EMBL" id="JBIAJP010000004">
    <property type="protein sequence ID" value="MFF0005555.1"/>
    <property type="molecule type" value="Genomic_DNA"/>
</dbReference>
<evidence type="ECO:0000259" key="4">
    <source>
        <dbReference type="Pfam" id="PF00656"/>
    </source>
</evidence>
<dbReference type="InterPro" id="IPR019775">
    <property type="entry name" value="WD40_repeat_CS"/>
</dbReference>
<dbReference type="InterPro" id="IPR015943">
    <property type="entry name" value="WD40/YVTN_repeat-like_dom_sf"/>
</dbReference>
<dbReference type="Pfam" id="PF00656">
    <property type="entry name" value="Peptidase_C14"/>
    <property type="match status" value="1"/>
</dbReference>
<dbReference type="CDD" id="cd00200">
    <property type="entry name" value="WD40"/>
    <property type="match status" value="1"/>
</dbReference>
<organism evidence="6 7">
    <name type="scientific">Streptomyces tibetensis</name>
    <dbReference type="NCBI Taxonomy" id="2382123"/>
    <lineage>
        <taxon>Bacteria</taxon>
        <taxon>Bacillati</taxon>
        <taxon>Actinomycetota</taxon>
        <taxon>Actinomycetes</taxon>
        <taxon>Kitasatosporales</taxon>
        <taxon>Streptomycetaceae</taxon>
        <taxon>Streptomyces</taxon>
    </lineage>
</organism>
<dbReference type="InterPro" id="IPR020472">
    <property type="entry name" value="WD40_PAC1"/>
</dbReference>
<evidence type="ECO:0000256" key="3">
    <source>
        <dbReference type="PROSITE-ProRule" id="PRU00221"/>
    </source>
</evidence>
<dbReference type="InterPro" id="IPR011600">
    <property type="entry name" value="Pept_C14_caspase"/>
</dbReference>
<feature type="repeat" description="WD" evidence="3">
    <location>
        <begin position="883"/>
        <end position="920"/>
    </location>
</feature>
<dbReference type="PANTHER" id="PTHR22847:SF637">
    <property type="entry name" value="WD REPEAT DOMAIN 5B"/>
    <property type="match status" value="1"/>
</dbReference>
<dbReference type="InterPro" id="IPR029030">
    <property type="entry name" value="Caspase-like_dom_sf"/>
</dbReference>
<evidence type="ECO:0000256" key="1">
    <source>
        <dbReference type="ARBA" id="ARBA00022574"/>
    </source>
</evidence>
<evidence type="ECO:0000313" key="7">
    <source>
        <dbReference type="Proteomes" id="UP001601422"/>
    </source>
</evidence>
<keyword evidence="1 3" id="KW-0853">WD repeat</keyword>
<dbReference type="Gene3D" id="2.130.10.10">
    <property type="entry name" value="YVTN repeat-like/Quinoprotein amine dehydrogenase"/>
    <property type="match status" value="3"/>
</dbReference>
<feature type="domain" description="Peptidase C14 caspase" evidence="4">
    <location>
        <begin position="30"/>
        <end position="187"/>
    </location>
</feature>
<dbReference type="PRINTS" id="PR00320">
    <property type="entry name" value="GPROTEINBRPT"/>
</dbReference>
<dbReference type="SUPFAM" id="SSF52129">
    <property type="entry name" value="Caspase-like"/>
    <property type="match status" value="1"/>
</dbReference>
<keyword evidence="2" id="KW-0677">Repeat</keyword>
<feature type="repeat" description="WD" evidence="3">
    <location>
        <begin position="949"/>
        <end position="970"/>
    </location>
</feature>
<feature type="repeat" description="WD" evidence="3">
    <location>
        <begin position="789"/>
        <end position="832"/>
    </location>
</feature>
<dbReference type="Gene3D" id="3.40.50.1460">
    <property type="match status" value="1"/>
</dbReference>
<gene>
    <name evidence="6" type="ORF">ACFYQT_19230</name>
</gene>
<dbReference type="PROSITE" id="PS50082">
    <property type="entry name" value="WD_REPEATS_2"/>
    <property type="match status" value="7"/>
</dbReference>
<sequence>MTGEGPQDAQPRRFLIATAVAHHQRSPEGNRPGLVEARQKIIDLFTQRLGYTHVSDLGLDPDRNALLQHLDRFATDPDRRPEDIVAVYLAGHGQLIGSTPRRHMFFPADADLAKPKLALPTAQIAAALTDDTQLTQVLLILDTCYAGQGGSDAISAALESLRRSIDDDPSGIAVIASAQPAQQAWEGAFPDLLVAAIESRTIAGERPSTLDLGALITHMNANPSKPPTQRIEWDAARLTGDIPGFFPNPRRRAGPREVDLAIQHAAEWDAQARRRDTEFARRLLVRAMAYFGDREQWWFAGRHEVMAHITDWLEPLTPGHAALVVTAGPGSGKTAVLGLTAALAHSEHRNTVPVHLLGLRPHQVPAVGSVDVAIYAQALTNDDVLRGLSAAVRTPVGVPGDLVEALAERDRPLTVIIDALDEAATPDDLVTQLVRPLLEHGQGRVRLLLGTRRHLLRHLPPDIPVVDLDDPDHRDSRAIASYALRGLLDSRPESPYLNVSPRRSAQVAQAVAEAADPSFLVARIVSGTLAAQSSVADPGDQAWRTQLPRTADAAMARDLDTRLGDDAARARDLLRPLAYAEGQGLPWEDIWAPLASRIAGETYTNDDLLWLKRNAGSYVVEAAEEGRSVYRLYHMALAEHLKRGCDDDAVQQAFLDVLVGGTPRRIDGQRDWSRAHPYALRYLAVHAAYIGRVDELLEDCGYLTLSEPDLLLHALHKVTTSRGRAVRTIYRASAGMHAVLEPAERGMVLAVDAMRHRDPTLSRELAAGHHWKPRWASGTQTSTALRATLIGHTDWVFAVACTIVNGVPVAVTGSRDHTLRIWDLTTNTELRTLIGHQADIDAVACAIVKGTPLAVTGSRDGTARVWDLKTGEQQAALRGHGVRGGHNCSVTAVAFTAVQGEPVVLTGGADGTIRVWDLNSLALRYVLAAHSGFVQGIACTLVDGVPVAVSGGRDEWVKVWDLESGTERDAFWHGGWVTDVACTDVDGKQFAVTDGHVLHLWDLTGSGRHRKTADGTRCVSVATSGAAGAPVIVAGSGEGPVMLWNPEGPGEPRHLGGHTNIVYSVACTEVAGDPVVVAAGLDQEVRVWDLDATMESSDPGGHRAIVWSMAWATHGGRSVLVTGAVDGSATVWNVRTGEVEASFGASVIRGRMAQCAETAGEPWVITRGRADEVVHVWDPCTGAELGSWDSGDMNTRVIGCMELEGRRLAFVEAGTGRAAVVDLGTGAEPAILSGLPLASTWLDGRQVALFVTGPTTDARFTTDVMGEIWAWDPGTGKERLLARAPMAPVQSLSTATLQGTSLAVSGHVDGEVRLWDLLSGAQLSVVRTEPGEVRRVALGCRQGTLIVAVAHDNTVEVRDARTGSARDTWVFPYAVGTLSFGPAGELAVATGHEVVLLEPQGSLS</sequence>
<dbReference type="Pfam" id="PF00400">
    <property type="entry name" value="WD40"/>
    <property type="match status" value="5"/>
</dbReference>
<dbReference type="InterPro" id="IPR027417">
    <property type="entry name" value="P-loop_NTPase"/>
</dbReference>
<dbReference type="SMART" id="SM00320">
    <property type="entry name" value="WD40"/>
    <property type="match status" value="10"/>
</dbReference>
<dbReference type="SUPFAM" id="SSF50998">
    <property type="entry name" value="Quinoprotein alcohol dehydrogenase-like"/>
    <property type="match status" value="2"/>
</dbReference>
<reference evidence="6 7" key="1">
    <citation type="submission" date="2024-10" db="EMBL/GenBank/DDBJ databases">
        <title>The Natural Products Discovery Center: Release of the First 8490 Sequenced Strains for Exploring Actinobacteria Biosynthetic Diversity.</title>
        <authorList>
            <person name="Kalkreuter E."/>
            <person name="Kautsar S.A."/>
            <person name="Yang D."/>
            <person name="Bader C.D."/>
            <person name="Teijaro C.N."/>
            <person name="Fluegel L."/>
            <person name="Davis C.M."/>
            <person name="Simpson J.R."/>
            <person name="Lauterbach L."/>
            <person name="Steele A.D."/>
            <person name="Gui C."/>
            <person name="Meng S."/>
            <person name="Li G."/>
            <person name="Viehrig K."/>
            <person name="Ye F."/>
            <person name="Su P."/>
            <person name="Kiefer A.F."/>
            <person name="Nichols A."/>
            <person name="Cepeda A.J."/>
            <person name="Yan W."/>
            <person name="Fan B."/>
            <person name="Jiang Y."/>
            <person name="Adhikari A."/>
            <person name="Zheng C.-J."/>
            <person name="Schuster L."/>
            <person name="Cowan T.M."/>
            <person name="Smanski M.J."/>
            <person name="Chevrette M.G."/>
            <person name="De Carvalho L.P.S."/>
            <person name="Shen B."/>
        </authorList>
    </citation>
    <scope>NUCLEOTIDE SEQUENCE [LARGE SCALE GENOMIC DNA]</scope>
    <source>
        <strain evidence="6 7">NPDC005497</strain>
    </source>
</reference>
<evidence type="ECO:0000259" key="5">
    <source>
        <dbReference type="Pfam" id="PF20703"/>
    </source>
</evidence>
<feature type="domain" description="Novel STAND NTPase 1" evidence="5">
    <location>
        <begin position="287"/>
        <end position="459"/>
    </location>
</feature>
<dbReference type="InterPro" id="IPR049052">
    <property type="entry name" value="nSTAND1"/>
</dbReference>